<reference evidence="1 2" key="1">
    <citation type="submission" date="2017-06" db="EMBL/GenBank/DDBJ databases">
        <authorList>
            <person name="Kim H.J."/>
            <person name="Triplett B.A."/>
        </authorList>
    </citation>
    <scope>NUCLEOTIDE SEQUENCE [LARGE SCALE GENOMIC DNA]</scope>
    <source>
        <strain evidence="1 2">CGMCC 4.1858</strain>
    </source>
</reference>
<dbReference type="Proteomes" id="UP000198280">
    <property type="component" value="Unassembled WGS sequence"/>
</dbReference>
<gene>
    <name evidence="1" type="ORF">SAMN05216252_105280</name>
</gene>
<dbReference type="Pfam" id="PF10604">
    <property type="entry name" value="Polyketide_cyc2"/>
    <property type="match status" value="1"/>
</dbReference>
<dbReference type="EMBL" id="FZOF01000005">
    <property type="protein sequence ID" value="SNS38727.1"/>
    <property type="molecule type" value="Genomic_DNA"/>
</dbReference>
<dbReference type="SUPFAM" id="SSF55961">
    <property type="entry name" value="Bet v1-like"/>
    <property type="match status" value="1"/>
</dbReference>
<sequence>MKLFYAGPPLRELHEEYAKKGRLDERAPVRSTSSVTVDAPVDAVWKLISDMRAWDTWRSDARVVELGSLEPDARFRWKLRGTRIASTFAVVAPGRELSWTGAAMGWMKAIDRMRMTPTDDGRTMVTIEESLSGPLLTLFYDSARLRRGHEEILRMLKAAAERGQGADRAGT</sequence>
<dbReference type="Gene3D" id="3.30.530.20">
    <property type="match status" value="1"/>
</dbReference>
<evidence type="ECO:0000313" key="2">
    <source>
        <dbReference type="Proteomes" id="UP000198280"/>
    </source>
</evidence>
<protein>
    <submittedName>
        <fullName evidence="1">Uncharacterized conserved protein YndB, AHSA1/START domain</fullName>
    </submittedName>
</protein>
<keyword evidence="2" id="KW-1185">Reference proteome</keyword>
<dbReference type="InterPro" id="IPR023393">
    <property type="entry name" value="START-like_dom_sf"/>
</dbReference>
<dbReference type="InterPro" id="IPR019587">
    <property type="entry name" value="Polyketide_cyclase/dehydratase"/>
</dbReference>
<dbReference type="AlphaFoldDB" id="A0A239E286"/>
<name>A0A239E286_9ACTN</name>
<dbReference type="RefSeq" id="WP_089224002.1">
    <property type="nucleotide sequence ID" value="NZ_FZOF01000005.1"/>
</dbReference>
<dbReference type="OrthoDB" id="156693at2"/>
<accession>A0A239E286</accession>
<proteinExistence type="predicted"/>
<evidence type="ECO:0000313" key="1">
    <source>
        <dbReference type="EMBL" id="SNS38727.1"/>
    </source>
</evidence>
<organism evidence="1 2">
    <name type="scientific">Actinacidiphila glaucinigra</name>
    <dbReference type="NCBI Taxonomy" id="235986"/>
    <lineage>
        <taxon>Bacteria</taxon>
        <taxon>Bacillati</taxon>
        <taxon>Actinomycetota</taxon>
        <taxon>Actinomycetes</taxon>
        <taxon>Kitasatosporales</taxon>
        <taxon>Streptomycetaceae</taxon>
        <taxon>Actinacidiphila</taxon>
    </lineage>
</organism>